<reference evidence="3 4" key="1">
    <citation type="submission" date="2018-06" db="EMBL/GenBank/DDBJ databases">
        <title>Genomic Encyclopedia of Type Strains, Phase III (KMG-III): the genomes of soil and plant-associated and newly described type strains.</title>
        <authorList>
            <person name="Whitman W."/>
        </authorList>
    </citation>
    <scope>NUCLEOTIDE SEQUENCE [LARGE SCALE GENOMIC DNA]</scope>
    <source>
        <strain evidence="3 4">CECT 9025</strain>
    </source>
</reference>
<dbReference type="GO" id="GO:0004386">
    <property type="term" value="F:helicase activity"/>
    <property type="evidence" value="ECO:0007669"/>
    <property type="project" value="UniProtKB-KW"/>
</dbReference>
<keyword evidence="4" id="KW-1185">Reference proteome</keyword>
<feature type="domain" description="PD-(D/E)XK endonuclease-like" evidence="2">
    <location>
        <begin position="716"/>
        <end position="937"/>
    </location>
</feature>
<protein>
    <submittedName>
        <fullName evidence="3">Inactivated superfamily I helicase</fullName>
    </submittedName>
</protein>
<proteinExistence type="predicted"/>
<dbReference type="RefSeq" id="WP_245904722.1">
    <property type="nucleotide sequence ID" value="NZ_QJTE01000002.1"/>
</dbReference>
<evidence type="ECO:0000313" key="4">
    <source>
        <dbReference type="Proteomes" id="UP000248311"/>
    </source>
</evidence>
<dbReference type="Proteomes" id="UP000248311">
    <property type="component" value="Unassembled WGS sequence"/>
</dbReference>
<keyword evidence="3" id="KW-0347">Helicase</keyword>
<evidence type="ECO:0000313" key="3">
    <source>
        <dbReference type="EMBL" id="PYE84627.1"/>
    </source>
</evidence>
<feature type="compositionally biased region" description="Pro residues" evidence="1">
    <location>
        <begin position="693"/>
        <end position="707"/>
    </location>
</feature>
<accession>A0A318SXR4</accession>
<evidence type="ECO:0000259" key="2">
    <source>
        <dbReference type="Pfam" id="PF12705"/>
    </source>
</evidence>
<keyword evidence="3" id="KW-0067">ATP-binding</keyword>
<dbReference type="InterPro" id="IPR038726">
    <property type="entry name" value="PDDEXK_AddAB-type"/>
</dbReference>
<keyword evidence="3" id="KW-0547">Nucleotide-binding</keyword>
<organism evidence="3 4">
    <name type="scientific">Pseudoroseicyclus aestuarii</name>
    <dbReference type="NCBI Taxonomy" id="1795041"/>
    <lineage>
        <taxon>Bacteria</taxon>
        <taxon>Pseudomonadati</taxon>
        <taxon>Pseudomonadota</taxon>
        <taxon>Alphaproteobacteria</taxon>
        <taxon>Rhodobacterales</taxon>
        <taxon>Paracoccaceae</taxon>
        <taxon>Pseudoroseicyclus</taxon>
    </lineage>
</organism>
<sequence length="979" mass="106076">MTDPRLFAPQDTPRLFHLPPGADFAGQLVAGLRARLEGHPPEAAARVTVLVNTRRMQRRLREVWDAGPPALLPRLRLITDLALDPLGPGAEAQPPVPPLRRRLELAQLIGRLIEAEPDLAPRAALYDLADSLARLMDEMQGEGVDPDAIEALDVTDQSGHWQRSLRFLRLVQGWFGPDQPPDLEARQRLVVEHLAQGWRDHPPAGPMIVAGSTGSRGATQLLMQAVARLEQGAVVLPGFDADQPQAVWDRLDEALTAEDHPQYRFAVLLRGLGMTAGQVAPWTDAPPADPARNRLISLSLRPAPVTDQWRAEGAALGDLGAATARMTLVEAQGPRAEAEAIALGLRMAIEQGRRAMLITPDRMLTRQVAAALGRWGITPDDSAGMPLPLSAPGRFLRQVAMLGPKPGAAALLALLKHPLTWTGADRGMHLLNAQALELHLRRQGCAPTPAAIRDWANGAEAKEAWGPWADWLTGALESGAPHAGPLPLAERIAAHLEQASLWAGPTPVLWDEQAGRAARRAMDDFAAAADAGGDVGAGDYLTLLEGVLRQGEVRDRDTGHPLVLIRGTLEARVEQADLTILGGLNEGSWPEPAAPDPWLNRALRRQAGLLLPERQIGLSAHDFMQSVAAPEVWLTRATRSSDAPTVPSRWLNRLTNLLDGLPDQGGREALAAMRERGSLWAGRAAALSAPERAVPPAPRPSPRPPVAHRPSQLPVTGITRLIRDPYAVYARYILRLYPQGPLTPQPDALLRGTVLHAIYERFIEGGTPPDAPDAQARLLKVADAVLAEEVPWPVQRRLWHARIARSAPAFLSGEVARQARATPSLFEQQGRAEIASLGFTLTAKADRIDLGDSGGWIYDYKTGTPPSDKEQRAFEKQLLLEAAILERAGFGETGPMRVAGAAFIGVGRVPKVVPAPLDDLPPGRVWEELTQLIARWQEPQRGYSARMAVRETAFEGDYDHLARSGEWDLTTKASPEDVG</sequence>
<dbReference type="SUPFAM" id="SSF52540">
    <property type="entry name" value="P-loop containing nucleoside triphosphate hydrolases"/>
    <property type="match status" value="1"/>
</dbReference>
<keyword evidence="3" id="KW-0378">Hydrolase</keyword>
<gene>
    <name evidence="3" type="ORF">DFP88_102429</name>
</gene>
<dbReference type="InterPro" id="IPR027417">
    <property type="entry name" value="P-loop_NTPase"/>
</dbReference>
<evidence type="ECO:0000256" key="1">
    <source>
        <dbReference type="SAM" id="MobiDB-lite"/>
    </source>
</evidence>
<dbReference type="EMBL" id="QJTE01000002">
    <property type="protein sequence ID" value="PYE84627.1"/>
    <property type="molecule type" value="Genomic_DNA"/>
</dbReference>
<dbReference type="Pfam" id="PF12705">
    <property type="entry name" value="PDDEXK_1"/>
    <property type="match status" value="1"/>
</dbReference>
<feature type="region of interest" description="Disordered" evidence="1">
    <location>
        <begin position="690"/>
        <end position="711"/>
    </location>
</feature>
<comment type="caution">
    <text evidence="3">The sequence shown here is derived from an EMBL/GenBank/DDBJ whole genome shotgun (WGS) entry which is preliminary data.</text>
</comment>
<name>A0A318SXR4_9RHOB</name>
<dbReference type="AlphaFoldDB" id="A0A318SXR4"/>